<evidence type="ECO:0000256" key="7">
    <source>
        <dbReference type="SAM" id="SignalP"/>
    </source>
</evidence>
<evidence type="ECO:0000256" key="3">
    <source>
        <dbReference type="ARBA" id="ARBA00022692"/>
    </source>
</evidence>
<dbReference type="PANTHER" id="PTHR23513">
    <property type="entry name" value="INTEGRAL MEMBRANE EFFLUX PROTEIN-RELATED"/>
    <property type="match status" value="1"/>
</dbReference>
<dbReference type="EMBL" id="BAAALF010000011">
    <property type="protein sequence ID" value="GAA1222992.1"/>
    <property type="molecule type" value="Genomic_DNA"/>
</dbReference>
<evidence type="ECO:0000313" key="8">
    <source>
        <dbReference type="EMBL" id="GAA1222992.1"/>
    </source>
</evidence>
<keyword evidence="9" id="KW-1185">Reference proteome</keyword>
<keyword evidence="7" id="KW-0732">Signal</keyword>
<name>A0ABN1VX68_9ACTN</name>
<evidence type="ECO:0000256" key="5">
    <source>
        <dbReference type="ARBA" id="ARBA00023136"/>
    </source>
</evidence>
<protein>
    <recommendedName>
        <fullName evidence="10">MFS transporter</fullName>
    </recommendedName>
</protein>
<feature type="chain" id="PRO_5046766466" description="MFS transporter" evidence="7">
    <location>
        <begin position="24"/>
        <end position="247"/>
    </location>
</feature>
<sequence length="247" mass="24117">MPGAAALICLALPAALTLPSAPAEPTDGAAAVDPAPPIRAELAAGLRAIARSAPLARATVTSVVSCAGQGMLVACGPLLGARALGAADRGALLLSATAAAALVTTALLARRPPPMPRLLRPDAVLRAATLVLAAALLLVATGWPPLVVAGALLVGVGEGPQLSALIAVRHREAPPRLRGQVFTTGASLKTTGWALGAGLAGLGADRSLTGTLLAAGGVLLLGALAGAGCRGRHDGHPPPITTAQSRS</sequence>
<dbReference type="SUPFAM" id="SSF103473">
    <property type="entry name" value="MFS general substrate transporter"/>
    <property type="match status" value="1"/>
</dbReference>
<keyword evidence="2" id="KW-1003">Cell membrane</keyword>
<dbReference type="PANTHER" id="PTHR23513:SF11">
    <property type="entry name" value="STAPHYLOFERRIN A TRANSPORTER"/>
    <property type="match status" value="1"/>
</dbReference>
<dbReference type="RefSeq" id="WP_344439931.1">
    <property type="nucleotide sequence ID" value="NZ_BAAALF010000011.1"/>
</dbReference>
<feature type="transmembrane region" description="Helical" evidence="6">
    <location>
        <begin position="91"/>
        <end position="111"/>
    </location>
</feature>
<evidence type="ECO:0000256" key="1">
    <source>
        <dbReference type="ARBA" id="ARBA00004651"/>
    </source>
</evidence>
<dbReference type="Proteomes" id="UP001500037">
    <property type="component" value="Unassembled WGS sequence"/>
</dbReference>
<comment type="subcellular location">
    <subcellularLocation>
        <location evidence="1">Cell membrane</location>
        <topology evidence="1">Multi-pass membrane protein</topology>
    </subcellularLocation>
</comment>
<evidence type="ECO:0000256" key="6">
    <source>
        <dbReference type="SAM" id="Phobius"/>
    </source>
</evidence>
<evidence type="ECO:0000313" key="9">
    <source>
        <dbReference type="Proteomes" id="UP001500037"/>
    </source>
</evidence>
<gene>
    <name evidence="8" type="ORF">GCM10009665_11550</name>
</gene>
<comment type="caution">
    <text evidence="8">The sequence shown here is derived from an EMBL/GenBank/DDBJ whole genome shotgun (WGS) entry which is preliminary data.</text>
</comment>
<accession>A0ABN1VX68</accession>
<keyword evidence="4 6" id="KW-1133">Transmembrane helix</keyword>
<keyword evidence="3 6" id="KW-0812">Transmembrane</keyword>
<dbReference type="InterPro" id="IPR036259">
    <property type="entry name" value="MFS_trans_sf"/>
</dbReference>
<evidence type="ECO:0000256" key="4">
    <source>
        <dbReference type="ARBA" id="ARBA00022989"/>
    </source>
</evidence>
<proteinExistence type="predicted"/>
<evidence type="ECO:0000256" key="2">
    <source>
        <dbReference type="ARBA" id="ARBA00022475"/>
    </source>
</evidence>
<evidence type="ECO:0008006" key="10">
    <source>
        <dbReference type="Google" id="ProtNLM"/>
    </source>
</evidence>
<feature type="signal peptide" evidence="7">
    <location>
        <begin position="1"/>
        <end position="23"/>
    </location>
</feature>
<reference evidence="8 9" key="1">
    <citation type="journal article" date="2019" name="Int. J. Syst. Evol. Microbiol.">
        <title>The Global Catalogue of Microorganisms (GCM) 10K type strain sequencing project: providing services to taxonomists for standard genome sequencing and annotation.</title>
        <authorList>
            <consortium name="The Broad Institute Genomics Platform"/>
            <consortium name="The Broad Institute Genome Sequencing Center for Infectious Disease"/>
            <person name="Wu L."/>
            <person name="Ma J."/>
        </authorList>
    </citation>
    <scope>NUCLEOTIDE SEQUENCE [LARGE SCALE GENOMIC DNA]</scope>
    <source>
        <strain evidence="8 9">JCM 13004</strain>
    </source>
</reference>
<keyword evidence="5 6" id="KW-0472">Membrane</keyword>
<organism evidence="8 9">
    <name type="scientific">Kitasatospora nipponensis</name>
    <dbReference type="NCBI Taxonomy" id="258049"/>
    <lineage>
        <taxon>Bacteria</taxon>
        <taxon>Bacillati</taxon>
        <taxon>Actinomycetota</taxon>
        <taxon>Actinomycetes</taxon>
        <taxon>Kitasatosporales</taxon>
        <taxon>Streptomycetaceae</taxon>
        <taxon>Kitasatospora</taxon>
    </lineage>
</organism>
<dbReference type="Gene3D" id="1.20.1250.20">
    <property type="entry name" value="MFS general substrate transporter like domains"/>
    <property type="match status" value="1"/>
</dbReference>